<evidence type="ECO:0000313" key="1">
    <source>
        <dbReference type="EMBL" id="TWT26791.1"/>
    </source>
</evidence>
<dbReference type="OrthoDB" id="4427542at2"/>
<dbReference type="RefSeq" id="WP_146323855.1">
    <property type="nucleotide sequence ID" value="NZ_BAABLR010000005.1"/>
</dbReference>
<comment type="caution">
    <text evidence="1">The sequence shown here is derived from an EMBL/GenBank/DDBJ whole genome shotgun (WGS) entry which is preliminary data.</text>
</comment>
<proteinExistence type="predicted"/>
<dbReference type="GO" id="GO:1901135">
    <property type="term" value="P:carbohydrate derivative metabolic process"/>
    <property type="evidence" value="ECO:0007669"/>
    <property type="project" value="InterPro"/>
</dbReference>
<dbReference type="AlphaFoldDB" id="A0A5C5UJ79"/>
<protein>
    <submittedName>
        <fullName evidence="1">Uncharacterized protein</fullName>
    </submittedName>
</protein>
<reference evidence="1 2" key="1">
    <citation type="submission" date="2019-08" db="EMBL/GenBank/DDBJ databases">
        <authorList>
            <person name="Lei W."/>
        </authorList>
    </citation>
    <scope>NUCLEOTIDE SEQUENCE [LARGE SCALE GENOMIC DNA]</scope>
    <source>
        <strain evidence="1 2">CCUG 58627</strain>
    </source>
</reference>
<keyword evidence="2" id="KW-1185">Reference proteome</keyword>
<dbReference type="EMBL" id="VOHM01000006">
    <property type="protein sequence ID" value="TWT26791.1"/>
    <property type="molecule type" value="Genomic_DNA"/>
</dbReference>
<dbReference type="SUPFAM" id="SSF53697">
    <property type="entry name" value="SIS domain"/>
    <property type="match status" value="1"/>
</dbReference>
<name>A0A5C5UJ79_9CORY</name>
<gene>
    <name evidence="1" type="ORF">FRX94_04100</name>
</gene>
<sequence length="327" mass="34797">MDVSASDGSRYDPEFVRFFDVAHTGAHVRAISQYVAAGELADLEHMSARSVIVYSANAEDAAVVNLVVSALEVPCPVMVTSRFPLFLGPLDILLVATDGSLNAEEQATAALTEASRRGARVLLVQSSAELRDETRAPVLPVPPTAGAAQNPVRLAYAVAAVARSLTLDKRVVSEELERVADVLDEDLMALSPQRDLSVNPAKALRYSTADACVVHTATPEFQTAAEVIARVWQRWGIPCFAADHTALQALSHDNPVSNDIFHDPFLDDAPEMLPLKVVVWGAEGAPSVAFASATYAQHCADANLGALATAARFIVRAAAAAIFELDE</sequence>
<organism evidence="1 2">
    <name type="scientific">Corynebacterium canis</name>
    <dbReference type="NCBI Taxonomy" id="679663"/>
    <lineage>
        <taxon>Bacteria</taxon>
        <taxon>Bacillati</taxon>
        <taxon>Actinomycetota</taxon>
        <taxon>Actinomycetes</taxon>
        <taxon>Mycobacteriales</taxon>
        <taxon>Corynebacteriaceae</taxon>
        <taxon>Corynebacterium</taxon>
    </lineage>
</organism>
<dbReference type="Proteomes" id="UP000320791">
    <property type="component" value="Unassembled WGS sequence"/>
</dbReference>
<evidence type="ECO:0000313" key="2">
    <source>
        <dbReference type="Proteomes" id="UP000320791"/>
    </source>
</evidence>
<dbReference type="InterPro" id="IPR046348">
    <property type="entry name" value="SIS_dom_sf"/>
</dbReference>
<accession>A0A5C5UJ79</accession>
<dbReference type="GO" id="GO:0097367">
    <property type="term" value="F:carbohydrate derivative binding"/>
    <property type="evidence" value="ECO:0007669"/>
    <property type="project" value="InterPro"/>
</dbReference>